<dbReference type="SUPFAM" id="SSF75569">
    <property type="entry name" value="Archaeal IMP cyclohydrolase PurO"/>
    <property type="match status" value="1"/>
</dbReference>
<keyword evidence="3" id="KW-1185">Reference proteome</keyword>
<dbReference type="GO" id="GO:0006188">
    <property type="term" value="P:IMP biosynthetic process"/>
    <property type="evidence" value="ECO:0007669"/>
    <property type="project" value="InterPro"/>
</dbReference>
<sequence length="237" mass="26809">MEMMSLAAQLSKNAYPGRGIVIGKSEDGKYAVTAYFIMGRSENSRNRVFVEDGEGIRTQAFDPAKLSDPSLIIYAPVRVLGNKTIVTNGDQTDTIYELMDKQQTFEQSLRTREFEPDEPNYTPRISGIMHLDNGKYSYAMSILKSNNGNPASCNRYTFAYENPQAGEGRFIHTYMSDGNPLPSFEGEPEWVKISGDIDTFTNMVWDNLNEDNKVSLFVRYIDIATGKYESRIINKNK</sequence>
<dbReference type="Pfam" id="PF07826">
    <property type="entry name" value="IMP_cyclohyd"/>
    <property type="match status" value="1"/>
</dbReference>
<accession>A0A923LMI8</accession>
<dbReference type="GO" id="GO:0003937">
    <property type="term" value="F:IMP cyclohydrolase activity"/>
    <property type="evidence" value="ECO:0007669"/>
    <property type="project" value="InterPro"/>
</dbReference>
<proteinExistence type="predicted"/>
<evidence type="ECO:0000313" key="2">
    <source>
        <dbReference type="EMBL" id="MBC5713433.1"/>
    </source>
</evidence>
<reference evidence="2" key="1">
    <citation type="submission" date="2020-08" db="EMBL/GenBank/DDBJ databases">
        <title>Genome public.</title>
        <authorList>
            <person name="Liu C."/>
            <person name="Sun Q."/>
        </authorList>
    </citation>
    <scope>NUCLEOTIDE SEQUENCE</scope>
    <source>
        <strain evidence="2">BX1005</strain>
    </source>
</reference>
<name>A0A923LMI8_9FIRM</name>
<evidence type="ECO:0000259" key="1">
    <source>
        <dbReference type="Pfam" id="PF07826"/>
    </source>
</evidence>
<dbReference type="Proteomes" id="UP000606720">
    <property type="component" value="Unassembled WGS sequence"/>
</dbReference>
<comment type="caution">
    <text evidence="2">The sequence shown here is derived from an EMBL/GenBank/DDBJ whole genome shotgun (WGS) entry which is preliminary data.</text>
</comment>
<dbReference type="Gene3D" id="3.60.20.20">
    <property type="entry name" value="Inosine monophosphate cyclohydrolase-like"/>
    <property type="match status" value="1"/>
</dbReference>
<dbReference type="EMBL" id="JACOPH010000002">
    <property type="protein sequence ID" value="MBC5713433.1"/>
    <property type="molecule type" value="Genomic_DNA"/>
</dbReference>
<evidence type="ECO:0000313" key="3">
    <source>
        <dbReference type="Proteomes" id="UP000606720"/>
    </source>
</evidence>
<dbReference type="RefSeq" id="WP_178050314.1">
    <property type="nucleotide sequence ID" value="NZ_JACOPH010000002.1"/>
</dbReference>
<dbReference type="AlphaFoldDB" id="A0A923LMI8"/>
<gene>
    <name evidence="2" type="ORF">H8S17_04255</name>
</gene>
<protein>
    <submittedName>
        <fullName evidence="2">IMP cyclohydrolase</fullName>
    </submittedName>
</protein>
<dbReference type="InterPro" id="IPR020600">
    <property type="entry name" value="IMP_cyclohydrolase-like"/>
</dbReference>
<dbReference type="InterPro" id="IPR036795">
    <property type="entry name" value="IMP_cyclohydrolase-like_sf"/>
</dbReference>
<feature type="domain" description="Inosine monophosphate cyclohydrolase-like" evidence="1">
    <location>
        <begin position="15"/>
        <end position="222"/>
    </location>
</feature>
<organism evidence="2 3">
    <name type="scientific">Roseburia zhanii</name>
    <dbReference type="NCBI Taxonomy" id="2763064"/>
    <lineage>
        <taxon>Bacteria</taxon>
        <taxon>Bacillati</taxon>
        <taxon>Bacillota</taxon>
        <taxon>Clostridia</taxon>
        <taxon>Lachnospirales</taxon>
        <taxon>Lachnospiraceae</taxon>
        <taxon>Roseburia</taxon>
    </lineage>
</organism>